<keyword evidence="2" id="KW-0813">Transport</keyword>
<keyword evidence="11" id="KW-1185">Reference proteome</keyword>
<accession>A0ABY4INK4</accession>
<dbReference type="Proteomes" id="UP000831963">
    <property type="component" value="Chromosome"/>
</dbReference>
<comment type="subcellular location">
    <subcellularLocation>
        <location evidence="1">Cell membrane</location>
        <topology evidence="1">Multi-pass membrane protein</topology>
    </subcellularLocation>
</comment>
<feature type="domain" description="Major facilitator superfamily (MFS) profile" evidence="9">
    <location>
        <begin position="45"/>
        <end position="426"/>
    </location>
</feature>
<sequence>MTSTESITVVPTPVPERAQRDEGPRAQGPSSRRSAPRSATGRNLGFPLAVVAQIVMMMGASAPSPFYPVLAQQIGFDAIVISAVFAVYAVALLLTLLTAGSLSDHIGRRPVAVGGFLLLAASMVLFWHADAVATLFLARILQGAASGLLISALSATVLDFAPAGRPKAAALWNSLSPGIGLASGALVSAVLLDVTGEALLDVFAPLTTAYVLLAALFFAIPETAPRRPGVWASLSFRLSVPTGIRSDFWRGAPAIIAGWATGGLFLSLGANIVRGELGGEAHVWQGLGVVLLAGVGAVTAFAMRRMPARTTVLFGTAALAVGTALSLAALSVQSLPFYLVAAGVTGMGFGTAFSGVVASLAPKIPATERADTFAVIYVLAYLAFGVPAVAAGLLVGVVGLEAVCFGYGVVVITLAAVAFVLRVRRA</sequence>
<dbReference type="InterPro" id="IPR050171">
    <property type="entry name" value="MFS_Transporters"/>
</dbReference>
<dbReference type="InterPro" id="IPR036259">
    <property type="entry name" value="MFS_trans_sf"/>
</dbReference>
<evidence type="ECO:0000256" key="6">
    <source>
        <dbReference type="ARBA" id="ARBA00023136"/>
    </source>
</evidence>
<evidence type="ECO:0000256" key="2">
    <source>
        <dbReference type="ARBA" id="ARBA00022448"/>
    </source>
</evidence>
<evidence type="ECO:0000256" key="1">
    <source>
        <dbReference type="ARBA" id="ARBA00004651"/>
    </source>
</evidence>
<keyword evidence="6 8" id="KW-0472">Membrane</keyword>
<evidence type="ECO:0000256" key="3">
    <source>
        <dbReference type="ARBA" id="ARBA00022475"/>
    </source>
</evidence>
<dbReference type="PANTHER" id="PTHR23517">
    <property type="entry name" value="RESISTANCE PROTEIN MDTM, PUTATIVE-RELATED-RELATED"/>
    <property type="match status" value="1"/>
</dbReference>
<feature type="transmembrane region" description="Helical" evidence="8">
    <location>
        <begin position="170"/>
        <end position="192"/>
    </location>
</feature>
<feature type="transmembrane region" description="Helical" evidence="8">
    <location>
        <begin position="405"/>
        <end position="423"/>
    </location>
</feature>
<protein>
    <submittedName>
        <fullName evidence="10">MFS transporter</fullName>
    </submittedName>
</protein>
<gene>
    <name evidence="10" type="ORF">KV396_07670</name>
</gene>
<feature type="transmembrane region" description="Helical" evidence="8">
    <location>
        <begin position="198"/>
        <end position="220"/>
    </location>
</feature>
<proteinExistence type="predicted"/>
<feature type="transmembrane region" description="Helical" evidence="8">
    <location>
        <begin position="337"/>
        <end position="361"/>
    </location>
</feature>
<organism evidence="10 11">
    <name type="scientific">Microbacterium galbinum</name>
    <dbReference type="NCBI Taxonomy" id="2851646"/>
    <lineage>
        <taxon>Bacteria</taxon>
        <taxon>Bacillati</taxon>
        <taxon>Actinomycetota</taxon>
        <taxon>Actinomycetes</taxon>
        <taxon>Micrococcales</taxon>
        <taxon>Microbacteriaceae</taxon>
        <taxon>Microbacterium</taxon>
    </lineage>
</organism>
<feature type="compositionally biased region" description="Low complexity" evidence="7">
    <location>
        <begin position="25"/>
        <end position="40"/>
    </location>
</feature>
<keyword evidence="5 8" id="KW-1133">Transmembrane helix</keyword>
<evidence type="ECO:0000256" key="5">
    <source>
        <dbReference type="ARBA" id="ARBA00022989"/>
    </source>
</evidence>
<keyword evidence="4 8" id="KW-0812">Transmembrane</keyword>
<name>A0ABY4INK4_9MICO</name>
<dbReference type="RefSeq" id="WP_247957420.1">
    <property type="nucleotide sequence ID" value="NZ_CP078077.1"/>
</dbReference>
<dbReference type="PANTHER" id="PTHR23517:SF13">
    <property type="entry name" value="MAJOR FACILITATOR SUPERFAMILY MFS_1"/>
    <property type="match status" value="1"/>
</dbReference>
<dbReference type="Pfam" id="PF07690">
    <property type="entry name" value="MFS_1"/>
    <property type="match status" value="1"/>
</dbReference>
<feature type="region of interest" description="Disordered" evidence="7">
    <location>
        <begin position="1"/>
        <end position="40"/>
    </location>
</feature>
<evidence type="ECO:0000313" key="10">
    <source>
        <dbReference type="EMBL" id="UPL14357.1"/>
    </source>
</evidence>
<evidence type="ECO:0000313" key="11">
    <source>
        <dbReference type="Proteomes" id="UP000831963"/>
    </source>
</evidence>
<evidence type="ECO:0000256" key="8">
    <source>
        <dbReference type="SAM" id="Phobius"/>
    </source>
</evidence>
<feature type="transmembrane region" description="Helical" evidence="8">
    <location>
        <begin position="74"/>
        <end position="99"/>
    </location>
</feature>
<dbReference type="InterPro" id="IPR011701">
    <property type="entry name" value="MFS"/>
</dbReference>
<reference evidence="10 11" key="1">
    <citation type="submission" date="2021-06" db="EMBL/GenBank/DDBJ databases">
        <title>Genome-based taxonomic framework of Microbacterium strains isolated from marine environment, the description of four new species and reclassification of four preexisting species.</title>
        <authorList>
            <person name="Lee S.D."/>
            <person name="Kim S.-M."/>
            <person name="Byeon Y.-S."/>
            <person name="Yang H.L."/>
            <person name="Kim I.S."/>
        </authorList>
    </citation>
    <scope>NUCLEOTIDE SEQUENCE [LARGE SCALE GENOMIC DNA]</scope>
    <source>
        <strain evidence="10 11">SSW1-36</strain>
    </source>
</reference>
<dbReference type="EMBL" id="CP078077">
    <property type="protein sequence ID" value="UPL14357.1"/>
    <property type="molecule type" value="Genomic_DNA"/>
</dbReference>
<feature type="transmembrane region" description="Helical" evidence="8">
    <location>
        <begin position="373"/>
        <end position="399"/>
    </location>
</feature>
<dbReference type="SUPFAM" id="SSF103473">
    <property type="entry name" value="MFS general substrate transporter"/>
    <property type="match status" value="1"/>
</dbReference>
<keyword evidence="3" id="KW-1003">Cell membrane</keyword>
<feature type="transmembrane region" description="Helical" evidence="8">
    <location>
        <begin position="44"/>
        <end position="62"/>
    </location>
</feature>
<feature type="transmembrane region" description="Helical" evidence="8">
    <location>
        <begin position="135"/>
        <end position="158"/>
    </location>
</feature>
<dbReference type="Gene3D" id="1.20.1250.20">
    <property type="entry name" value="MFS general substrate transporter like domains"/>
    <property type="match status" value="1"/>
</dbReference>
<evidence type="ECO:0000256" key="4">
    <source>
        <dbReference type="ARBA" id="ARBA00022692"/>
    </source>
</evidence>
<feature type="transmembrane region" description="Helical" evidence="8">
    <location>
        <begin position="284"/>
        <end position="303"/>
    </location>
</feature>
<dbReference type="InterPro" id="IPR020846">
    <property type="entry name" value="MFS_dom"/>
</dbReference>
<evidence type="ECO:0000256" key="7">
    <source>
        <dbReference type="SAM" id="MobiDB-lite"/>
    </source>
</evidence>
<evidence type="ECO:0000259" key="9">
    <source>
        <dbReference type="PROSITE" id="PS50850"/>
    </source>
</evidence>
<feature type="transmembrane region" description="Helical" evidence="8">
    <location>
        <begin position="310"/>
        <end position="331"/>
    </location>
</feature>
<feature type="transmembrane region" description="Helical" evidence="8">
    <location>
        <begin position="254"/>
        <end position="272"/>
    </location>
</feature>
<dbReference type="PROSITE" id="PS50850">
    <property type="entry name" value="MFS"/>
    <property type="match status" value="1"/>
</dbReference>
<feature type="transmembrane region" description="Helical" evidence="8">
    <location>
        <begin position="111"/>
        <end position="129"/>
    </location>
</feature>